<feature type="binding site" evidence="9">
    <location>
        <position position="133"/>
    </location>
    <ligand>
        <name>Zn(2+)</name>
        <dbReference type="ChEBI" id="CHEBI:29105"/>
        <note>catalytic</note>
    </ligand>
</feature>
<dbReference type="HAMAP" id="MF_01924">
    <property type="entry name" value="A_A_dipeptidase"/>
    <property type="match status" value="1"/>
</dbReference>
<evidence type="ECO:0000256" key="7">
    <source>
        <dbReference type="ARBA" id="ARBA00023049"/>
    </source>
</evidence>
<dbReference type="InterPro" id="IPR009045">
    <property type="entry name" value="Zn_M74/Hedgehog-like"/>
</dbReference>
<dbReference type="Proteomes" id="UP000599688">
    <property type="component" value="Unassembled WGS sequence"/>
</dbReference>
<evidence type="ECO:0000256" key="9">
    <source>
        <dbReference type="HAMAP-Rule" id="MF_01924"/>
    </source>
</evidence>
<dbReference type="EMBL" id="BMGL01000008">
    <property type="protein sequence ID" value="GGE15098.1"/>
    <property type="molecule type" value="Genomic_DNA"/>
</dbReference>
<dbReference type="EC" id="3.4.13.22" evidence="9"/>
<dbReference type="RefSeq" id="WP_188406259.1">
    <property type="nucleotide sequence ID" value="NZ_BMGL01000008.1"/>
</dbReference>
<dbReference type="GO" id="GO:0160237">
    <property type="term" value="F:D-Ala-D-Ala dipeptidase activity"/>
    <property type="evidence" value="ECO:0007669"/>
    <property type="project" value="UniProtKB-EC"/>
</dbReference>
<dbReference type="PROSITE" id="PS51257">
    <property type="entry name" value="PROKAR_LIPOPROTEIN"/>
    <property type="match status" value="1"/>
</dbReference>
<accession>A0A916ZWK8</accession>
<sequence>MNYRILLLSFLVFFSCSEEKLVVQNQLAHYKNDVKKDENFRMLDLQELGKKLKFDIRYATKNNFTETVIYPDASAYARKPVAEALVKANDFLLALGYRIKVFDAYRPYQATVKFYEVYPDTDFVADPKFGSRHNRGCAIDLTLVDAKTGLEIKMPTTYDDFTERAHPNYTDLPEEVIINRQLLIDVMEKFGFTVYPTEWWHFDYKGWDKFPLMDFTFEELQQIKIQNN</sequence>
<dbReference type="InterPro" id="IPR000755">
    <property type="entry name" value="A_A_dipeptidase"/>
</dbReference>
<evidence type="ECO:0000256" key="1">
    <source>
        <dbReference type="ARBA" id="ARBA00001362"/>
    </source>
</evidence>
<comment type="caution">
    <text evidence="10">The sequence shown here is derived from an EMBL/GenBank/DDBJ whole genome shotgun (WGS) entry which is preliminary data.</text>
</comment>
<dbReference type="GO" id="GO:0071555">
    <property type="term" value="P:cell wall organization"/>
    <property type="evidence" value="ECO:0007669"/>
    <property type="project" value="UniProtKB-KW"/>
</dbReference>
<dbReference type="Pfam" id="PF01427">
    <property type="entry name" value="Peptidase_M15"/>
    <property type="match status" value="1"/>
</dbReference>
<keyword evidence="3 9" id="KW-0479">Metal-binding</keyword>
<evidence type="ECO:0000256" key="3">
    <source>
        <dbReference type="ARBA" id="ARBA00022723"/>
    </source>
</evidence>
<dbReference type="SUPFAM" id="SSF55166">
    <property type="entry name" value="Hedgehog/DD-peptidase"/>
    <property type="match status" value="1"/>
</dbReference>
<name>A0A916ZWK8_9FLAO</name>
<evidence type="ECO:0000256" key="4">
    <source>
        <dbReference type="ARBA" id="ARBA00022801"/>
    </source>
</evidence>
<dbReference type="PANTHER" id="PTHR43126">
    <property type="entry name" value="D-ALANYL-D-ALANINE DIPEPTIDASE"/>
    <property type="match status" value="1"/>
</dbReference>
<comment type="catalytic activity">
    <reaction evidence="1 9">
        <text>D-alanyl-D-alanine + H2O = 2 D-alanine</text>
        <dbReference type="Rhea" id="RHEA:20661"/>
        <dbReference type="ChEBI" id="CHEBI:15377"/>
        <dbReference type="ChEBI" id="CHEBI:57416"/>
        <dbReference type="ChEBI" id="CHEBI:57822"/>
        <dbReference type="EC" id="3.4.13.22"/>
    </reaction>
</comment>
<gene>
    <name evidence="10" type="ORF">GCM10010831_15530</name>
</gene>
<keyword evidence="8" id="KW-0961">Cell wall biogenesis/degradation</keyword>
<organism evidence="10 11">
    <name type="scientific">Psychroflexus salis</name>
    <dbReference type="NCBI Taxonomy" id="1526574"/>
    <lineage>
        <taxon>Bacteria</taxon>
        <taxon>Pseudomonadati</taxon>
        <taxon>Bacteroidota</taxon>
        <taxon>Flavobacteriia</taxon>
        <taxon>Flavobacteriales</taxon>
        <taxon>Flavobacteriaceae</taxon>
        <taxon>Psychroflexus</taxon>
    </lineage>
</organism>
<reference evidence="10 11" key="1">
    <citation type="journal article" date="2014" name="Int. J. Syst. Evol. Microbiol.">
        <title>Complete genome sequence of Corynebacterium casei LMG S-19264T (=DSM 44701T), isolated from a smear-ripened cheese.</title>
        <authorList>
            <consortium name="US DOE Joint Genome Institute (JGI-PGF)"/>
            <person name="Walter F."/>
            <person name="Albersmeier A."/>
            <person name="Kalinowski J."/>
            <person name="Ruckert C."/>
        </authorList>
    </citation>
    <scope>NUCLEOTIDE SEQUENCE [LARGE SCALE GENOMIC DNA]</scope>
    <source>
        <strain evidence="10 11">CGMCC 1.12925</strain>
    </source>
</reference>
<keyword evidence="5 9" id="KW-0862">Zinc</keyword>
<comment type="function">
    <text evidence="9">Catalyzes hydrolysis of the D-alanyl-D-alanine dipeptide.</text>
</comment>
<feature type="active site" description="Proton donor/acceptor" evidence="9">
    <location>
        <position position="198"/>
    </location>
</feature>
<keyword evidence="7 9" id="KW-0482">Metalloprotease</keyword>
<comment type="cofactor">
    <cofactor evidence="9">
        <name>Zn(2+)</name>
        <dbReference type="ChEBI" id="CHEBI:29105"/>
    </cofactor>
    <text evidence="9">Binds 1 zinc ion per subunit.</text>
</comment>
<keyword evidence="6 9" id="KW-0224">Dipeptidase</keyword>
<protein>
    <recommendedName>
        <fullName evidence="9">D-alanyl-D-alanine dipeptidase</fullName>
        <shortName evidence="9">D-Ala-D-Ala dipeptidase</shortName>
        <ecNumber evidence="9">3.4.13.22</ecNumber>
    </recommendedName>
</protein>
<dbReference type="Gene3D" id="3.30.1380.10">
    <property type="match status" value="1"/>
</dbReference>
<evidence type="ECO:0000313" key="11">
    <source>
        <dbReference type="Proteomes" id="UP000599688"/>
    </source>
</evidence>
<feature type="site" description="Transition state stabilizer" evidence="9">
    <location>
        <position position="106"/>
    </location>
</feature>
<feature type="binding site" evidence="9">
    <location>
        <position position="201"/>
    </location>
    <ligand>
        <name>Zn(2+)</name>
        <dbReference type="ChEBI" id="CHEBI:29105"/>
        <note>catalytic</note>
    </ligand>
</feature>
<dbReference type="PANTHER" id="PTHR43126:SF1">
    <property type="entry name" value="D-ALANYL-D-ALANINE DIPEPTIDASE"/>
    <property type="match status" value="1"/>
</dbReference>
<keyword evidence="11" id="KW-1185">Reference proteome</keyword>
<dbReference type="GO" id="GO:0008237">
    <property type="term" value="F:metallopeptidase activity"/>
    <property type="evidence" value="ECO:0007669"/>
    <property type="project" value="UniProtKB-KW"/>
</dbReference>
<dbReference type="GO" id="GO:0008270">
    <property type="term" value="F:zinc ion binding"/>
    <property type="evidence" value="ECO:0007669"/>
    <property type="project" value="UniProtKB-UniRule"/>
</dbReference>
<keyword evidence="4 9" id="KW-0378">Hydrolase</keyword>
<dbReference type="CDD" id="cd14840">
    <property type="entry name" value="D-Ala-D-Ala_dipeptidase_Aad"/>
    <property type="match status" value="1"/>
</dbReference>
<dbReference type="AlphaFoldDB" id="A0A916ZWK8"/>
<feature type="binding site" evidence="9">
    <location>
        <position position="140"/>
    </location>
    <ligand>
        <name>Zn(2+)</name>
        <dbReference type="ChEBI" id="CHEBI:29105"/>
        <note>catalytic</note>
    </ligand>
</feature>
<keyword evidence="2 9" id="KW-0645">Protease</keyword>
<comment type="similarity">
    <text evidence="9">Belongs to the peptidase M15D family.</text>
</comment>
<evidence type="ECO:0000256" key="8">
    <source>
        <dbReference type="ARBA" id="ARBA00023316"/>
    </source>
</evidence>
<dbReference type="GO" id="GO:0006508">
    <property type="term" value="P:proteolysis"/>
    <property type="evidence" value="ECO:0007669"/>
    <property type="project" value="UniProtKB-KW"/>
</dbReference>
<evidence type="ECO:0000256" key="2">
    <source>
        <dbReference type="ARBA" id="ARBA00022670"/>
    </source>
</evidence>
<proteinExistence type="inferred from homology"/>
<evidence type="ECO:0000256" key="5">
    <source>
        <dbReference type="ARBA" id="ARBA00022833"/>
    </source>
</evidence>
<evidence type="ECO:0000256" key="6">
    <source>
        <dbReference type="ARBA" id="ARBA00022997"/>
    </source>
</evidence>
<evidence type="ECO:0000313" key="10">
    <source>
        <dbReference type="EMBL" id="GGE15098.1"/>
    </source>
</evidence>